<dbReference type="KEGG" id="tbg:TbgDal_X8580"/>
<organism evidence="2 3">
    <name type="scientific">Trypanosoma brucei gambiense (strain MHOM/CI/86/DAL972)</name>
    <dbReference type="NCBI Taxonomy" id="679716"/>
    <lineage>
        <taxon>Eukaryota</taxon>
        <taxon>Discoba</taxon>
        <taxon>Euglenozoa</taxon>
        <taxon>Kinetoplastea</taxon>
        <taxon>Metakinetoplastina</taxon>
        <taxon>Trypanosomatida</taxon>
        <taxon>Trypanosomatidae</taxon>
        <taxon>Trypanosoma</taxon>
    </lineage>
</organism>
<reference evidence="3" key="1">
    <citation type="journal article" date="2010" name="PLoS Negl. Trop. Dis.">
        <title>The genome sequence of Trypanosoma brucei gambiense, causative agent of chronic human african trypanosomiasis.</title>
        <authorList>
            <person name="Jackson A.P."/>
            <person name="Sanders M."/>
            <person name="Berry A."/>
            <person name="McQuillan J."/>
            <person name="Aslett M.A."/>
            <person name="Quail M.A."/>
            <person name="Chukualim B."/>
            <person name="Capewell P."/>
            <person name="MacLeod A."/>
            <person name="Melville S.E."/>
            <person name="Gibson W."/>
            <person name="Barry J.D."/>
            <person name="Berriman M."/>
            <person name="Hertz-Fowler C."/>
        </authorList>
    </citation>
    <scope>NUCLEOTIDE SEQUENCE [LARGE SCALE GENOMIC DNA]</scope>
    <source>
        <strain evidence="3">MHOM/CI/86/DAL972</strain>
    </source>
</reference>
<gene>
    <name evidence="2" type="ORF">TbgDal_X8580</name>
</gene>
<evidence type="ECO:0000256" key="1">
    <source>
        <dbReference type="SAM" id="MobiDB-lite"/>
    </source>
</evidence>
<feature type="region of interest" description="Disordered" evidence="1">
    <location>
        <begin position="287"/>
        <end position="312"/>
    </location>
</feature>
<proteinExistence type="predicted"/>
<evidence type="ECO:0000313" key="3">
    <source>
        <dbReference type="Proteomes" id="UP000002316"/>
    </source>
</evidence>
<name>D0A3C4_TRYB9</name>
<sequence>MRCFYLADVDRMVGCRRLWTGALSTFRVIVRHATDVVARLSNSAAERCILWNYGLDGKTPPECRFHQQETPEEPHHRCEVVALVFLGQCLTSFMNGSYQPTLITIYGSVVSSLTPFKRRLEQFAENVQFYRLFLQGSGTLVCGACDAPLLVWLVMPWEKDGPAIHKFVIRLAQSLRCNALVVAVPLNGSCGQKETVKRLSVLLELGRQRARAQRVVLGGSNLAGMFVLLYLQERYSSLRLGPYAAAAPETAHRAVCCSVILVDPFVGWEVAHLFHTNAPQRSAFQGVSDANRDSVPPNPPQAYSARSPPSTPISVKDRFKHAVMMASGSRVRKWFPPAIAYEAPPMVLLGKESGIWIEELRDFNAKVDRFCVEENRHRVLFFPYSIRTTAAGMLVLVNCRVELERMLRMVEGFIIRHLSRDGWCAGVRHSNTPFNWGEPMERQRSPAGEVTIWAALPPSQRGVVETSGRR</sequence>
<dbReference type="VEuPathDB" id="TriTrypDB:Tbg972.10.8580"/>
<protein>
    <submittedName>
        <fullName evidence="2">Uncharacterized protein</fullName>
    </submittedName>
</protein>
<dbReference type="OrthoDB" id="251969at2759"/>
<dbReference type="GeneID" id="23865975"/>
<dbReference type="AlphaFoldDB" id="D0A3C4"/>
<accession>D0A3C4</accession>
<evidence type="ECO:0000313" key="2">
    <source>
        <dbReference type="EMBL" id="CBH15768.1"/>
    </source>
</evidence>
<dbReference type="RefSeq" id="XP_011778032.1">
    <property type="nucleotide sequence ID" value="XM_011779730.1"/>
</dbReference>
<dbReference type="EMBL" id="FN554973">
    <property type="protein sequence ID" value="CBH15768.1"/>
    <property type="molecule type" value="Genomic_DNA"/>
</dbReference>
<dbReference type="Proteomes" id="UP000002316">
    <property type="component" value="Chromosome 10"/>
</dbReference>